<comment type="similarity">
    <text evidence="2">Belongs to the prokaryotic sulfate-binding protein family.</text>
</comment>
<dbReference type="NCBIfam" id="NF008022">
    <property type="entry name" value="PRK10752.1"/>
    <property type="match status" value="1"/>
</dbReference>
<accession>A0ABW8PTW2</accession>
<keyword evidence="3" id="KW-0813">Transport</keyword>
<keyword evidence="5" id="KW-0574">Periplasm</keyword>
<evidence type="ECO:0000256" key="3">
    <source>
        <dbReference type="ARBA" id="ARBA00022448"/>
    </source>
</evidence>
<protein>
    <submittedName>
        <fullName evidence="7">Sulfate ABC transporter substrate-binding protein</fullName>
    </submittedName>
</protein>
<reference evidence="7 8" key="1">
    <citation type="submission" date="2024-02" db="EMBL/GenBank/DDBJ databases">
        <title>Marinospirillum sp. MEB 164 isolated from Lonar lake sediment.</title>
        <authorList>
            <person name="Joshi A."/>
            <person name="Thite S."/>
        </authorList>
    </citation>
    <scope>NUCLEOTIDE SEQUENCE [LARGE SCALE GENOMIC DNA]</scope>
    <source>
        <strain evidence="7 8">MEB164</strain>
    </source>
</reference>
<evidence type="ECO:0000256" key="2">
    <source>
        <dbReference type="ARBA" id="ARBA00006099"/>
    </source>
</evidence>
<dbReference type="Pfam" id="PF13531">
    <property type="entry name" value="SBP_bac_11"/>
    <property type="match status" value="1"/>
</dbReference>
<dbReference type="RefSeq" id="WP_405336412.1">
    <property type="nucleotide sequence ID" value="NZ_JBANFI010000001.1"/>
</dbReference>
<dbReference type="InterPro" id="IPR034408">
    <property type="entry name" value="Sulphate/thiosulphate_BS"/>
</dbReference>
<feature type="chain" id="PRO_5047543193" evidence="6">
    <location>
        <begin position="30"/>
        <end position="343"/>
    </location>
</feature>
<keyword evidence="8" id="KW-1185">Reference proteome</keyword>
<evidence type="ECO:0000256" key="1">
    <source>
        <dbReference type="ARBA" id="ARBA00004418"/>
    </source>
</evidence>
<dbReference type="PANTHER" id="PTHR30368">
    <property type="entry name" value="SULFATE-BINDING PROTEIN"/>
    <property type="match status" value="1"/>
</dbReference>
<dbReference type="SUPFAM" id="SSF53850">
    <property type="entry name" value="Periplasmic binding protein-like II"/>
    <property type="match status" value="1"/>
</dbReference>
<dbReference type="PROSITE" id="PS00757">
    <property type="entry name" value="PROK_SULFATE_BIND_2"/>
    <property type="match status" value="1"/>
</dbReference>
<evidence type="ECO:0000256" key="4">
    <source>
        <dbReference type="ARBA" id="ARBA00022729"/>
    </source>
</evidence>
<dbReference type="Gene3D" id="3.40.190.10">
    <property type="entry name" value="Periplasmic binding protein-like II"/>
    <property type="match status" value="2"/>
</dbReference>
<name>A0ABW8PTW2_9GAMM</name>
<evidence type="ECO:0000313" key="8">
    <source>
        <dbReference type="Proteomes" id="UP001621714"/>
    </source>
</evidence>
<organism evidence="7 8">
    <name type="scientific">Marinospirillum alkalitolerans</name>
    <dbReference type="NCBI Taxonomy" id="3123374"/>
    <lineage>
        <taxon>Bacteria</taxon>
        <taxon>Pseudomonadati</taxon>
        <taxon>Pseudomonadota</taxon>
        <taxon>Gammaproteobacteria</taxon>
        <taxon>Oceanospirillales</taxon>
        <taxon>Oceanospirillaceae</taxon>
        <taxon>Marinospirillum</taxon>
    </lineage>
</organism>
<dbReference type="PANTHER" id="PTHR30368:SF2">
    <property type="entry name" value="SULFATE-BINDING PROTEIN"/>
    <property type="match status" value="1"/>
</dbReference>
<evidence type="ECO:0000256" key="5">
    <source>
        <dbReference type="ARBA" id="ARBA00022764"/>
    </source>
</evidence>
<dbReference type="NCBIfam" id="NF008106">
    <property type="entry name" value="PRK10852.1"/>
    <property type="match status" value="1"/>
</dbReference>
<dbReference type="CDD" id="cd01005">
    <property type="entry name" value="PBP2_CysP"/>
    <property type="match status" value="1"/>
</dbReference>
<evidence type="ECO:0000313" key="7">
    <source>
        <dbReference type="EMBL" id="MFK7159680.1"/>
    </source>
</evidence>
<proteinExistence type="inferred from homology"/>
<feature type="signal peptide" evidence="6">
    <location>
        <begin position="1"/>
        <end position="29"/>
    </location>
</feature>
<sequence>MRYFKLISTRLVFAFISSLLLLMSANTPARSLTLMNVSYDPTRELYRDYNAYFSQWWLEQTGQRVQVRLSNGGSASQARSLMEGLPADVATLALAYDIDQLARQRQLIPEDWQHRLPHNSAPYQSTIVFLVRAGNPKNIQDWSDLVREDVQVITPNPKTSGGARWNYLAAWAYAEQTYGEAEAYAFMRQLFSRVPILDPGARGATNTFIQRGQGDVLLAWENEAHLAVNNLAPGRFEILTPSVSILAEPPVTILDANVDRRGTRAAAQAYLEQLYSDAGQQIIAQHFYRPVNLVILEQWRDRFPPLHLITLEEYFGDWQTVHERHFAAGALFDQLLAEIANQR</sequence>
<gene>
    <name evidence="7" type="ORF">V6U78_01335</name>
</gene>
<dbReference type="InterPro" id="IPR005669">
    <property type="entry name" value="Thiosulph/SO4-bd"/>
</dbReference>
<dbReference type="NCBIfam" id="TIGR00971">
    <property type="entry name" value="3a0106s03"/>
    <property type="match status" value="1"/>
</dbReference>
<dbReference type="EMBL" id="JBANFI010000001">
    <property type="protein sequence ID" value="MFK7159680.1"/>
    <property type="molecule type" value="Genomic_DNA"/>
</dbReference>
<keyword evidence="4 6" id="KW-0732">Signal</keyword>
<evidence type="ECO:0000256" key="6">
    <source>
        <dbReference type="SAM" id="SignalP"/>
    </source>
</evidence>
<comment type="caution">
    <text evidence="7">The sequence shown here is derived from an EMBL/GenBank/DDBJ whole genome shotgun (WGS) entry which is preliminary data.</text>
</comment>
<comment type="subcellular location">
    <subcellularLocation>
        <location evidence="1">Periplasm</location>
    </subcellularLocation>
</comment>
<dbReference type="Proteomes" id="UP001621714">
    <property type="component" value="Unassembled WGS sequence"/>
</dbReference>